<dbReference type="EMBL" id="HBUF01542985">
    <property type="protein sequence ID" value="CAG6755763.1"/>
    <property type="molecule type" value="Transcribed_RNA"/>
</dbReference>
<evidence type="ECO:0000313" key="2">
    <source>
        <dbReference type="EMBL" id="CAG6755763.1"/>
    </source>
</evidence>
<dbReference type="EMBL" id="HBUF01220168">
    <property type="protein sequence ID" value="CAG6669098.1"/>
    <property type="molecule type" value="Transcribed_RNA"/>
</dbReference>
<name>A0A8D8ZXE9_9HEMI</name>
<dbReference type="EMBL" id="HBUF01542986">
    <property type="protein sequence ID" value="CAG6755765.1"/>
    <property type="molecule type" value="Transcribed_RNA"/>
</dbReference>
<dbReference type="EMBL" id="HBUF01220169">
    <property type="protein sequence ID" value="CAG6669100.1"/>
    <property type="molecule type" value="Transcribed_RNA"/>
</dbReference>
<dbReference type="EMBL" id="HBUF01542987">
    <property type="protein sequence ID" value="CAG6755767.1"/>
    <property type="molecule type" value="Transcribed_RNA"/>
</dbReference>
<dbReference type="EMBL" id="HBUF01542990">
    <property type="protein sequence ID" value="CAG6755775.1"/>
    <property type="molecule type" value="Transcribed_RNA"/>
</dbReference>
<dbReference type="EMBL" id="HBUF01149586">
    <property type="protein sequence ID" value="CAG6647937.1"/>
    <property type="molecule type" value="Transcribed_RNA"/>
</dbReference>
<dbReference type="AlphaFoldDB" id="A0A8D8ZXE9"/>
<feature type="compositionally biased region" description="Low complexity" evidence="1">
    <location>
        <begin position="42"/>
        <end position="53"/>
    </location>
</feature>
<dbReference type="EMBL" id="HBUF01149585">
    <property type="protein sequence ID" value="CAG6647935.1"/>
    <property type="molecule type" value="Transcribed_RNA"/>
</dbReference>
<dbReference type="EMBL" id="HBUF01149588">
    <property type="protein sequence ID" value="CAG6647943.1"/>
    <property type="molecule type" value="Transcribed_RNA"/>
</dbReference>
<dbReference type="EMBL" id="HBUF01542989">
    <property type="protein sequence ID" value="CAG6755772.1"/>
    <property type="molecule type" value="Transcribed_RNA"/>
</dbReference>
<proteinExistence type="predicted"/>
<sequence>MVQPQSHPMTTPTLMTPLSSTLSGLETLILNMNTPPPLTEGSSSKSPVKVMSPPTYPRFLNIPRRCNPQRHHLQTGNPPEKKTRKESTVYRRKPCGKRGQDQRPSHPYWIRGR</sequence>
<organism evidence="2">
    <name type="scientific">Cacopsylla melanoneura</name>
    <dbReference type="NCBI Taxonomy" id="428564"/>
    <lineage>
        <taxon>Eukaryota</taxon>
        <taxon>Metazoa</taxon>
        <taxon>Ecdysozoa</taxon>
        <taxon>Arthropoda</taxon>
        <taxon>Hexapoda</taxon>
        <taxon>Insecta</taxon>
        <taxon>Pterygota</taxon>
        <taxon>Neoptera</taxon>
        <taxon>Paraneoptera</taxon>
        <taxon>Hemiptera</taxon>
        <taxon>Sternorrhyncha</taxon>
        <taxon>Psylloidea</taxon>
        <taxon>Psyllidae</taxon>
        <taxon>Psyllinae</taxon>
        <taxon>Cacopsylla</taxon>
    </lineage>
</organism>
<dbReference type="EMBL" id="HBUF01362941">
    <property type="protein sequence ID" value="CAG6721929.1"/>
    <property type="molecule type" value="Transcribed_RNA"/>
</dbReference>
<reference evidence="2" key="1">
    <citation type="submission" date="2021-05" db="EMBL/GenBank/DDBJ databases">
        <authorList>
            <person name="Alioto T."/>
            <person name="Alioto T."/>
            <person name="Gomez Garrido J."/>
        </authorList>
    </citation>
    <scope>NUCLEOTIDE SEQUENCE</scope>
</reference>
<dbReference type="EMBL" id="HBUF01542988">
    <property type="protein sequence ID" value="CAG6755769.1"/>
    <property type="molecule type" value="Transcribed_RNA"/>
</dbReference>
<dbReference type="EMBL" id="HBUF01362939">
    <property type="protein sequence ID" value="CAG6721921.1"/>
    <property type="molecule type" value="Transcribed_RNA"/>
</dbReference>
<dbReference type="EMBL" id="HBUF01220171">
    <property type="protein sequence ID" value="CAG6669104.1"/>
    <property type="molecule type" value="Transcribed_RNA"/>
</dbReference>
<dbReference type="EMBL" id="HBUF01220170">
    <property type="protein sequence ID" value="CAG6669102.1"/>
    <property type="molecule type" value="Transcribed_RNA"/>
</dbReference>
<feature type="compositionally biased region" description="Basic and acidic residues" evidence="1">
    <location>
        <begin position="79"/>
        <end position="89"/>
    </location>
</feature>
<evidence type="ECO:0000256" key="1">
    <source>
        <dbReference type="SAM" id="MobiDB-lite"/>
    </source>
</evidence>
<dbReference type="EMBL" id="HBUF01149584">
    <property type="protein sequence ID" value="CAG6647932.1"/>
    <property type="molecule type" value="Transcribed_RNA"/>
</dbReference>
<dbReference type="EMBL" id="HBUF01362938">
    <property type="protein sequence ID" value="CAG6721918.1"/>
    <property type="molecule type" value="Transcribed_RNA"/>
</dbReference>
<dbReference type="EMBL" id="HBUF01149587">
    <property type="protein sequence ID" value="CAG6647940.1"/>
    <property type="molecule type" value="Transcribed_RNA"/>
</dbReference>
<accession>A0A8D8ZXE9</accession>
<dbReference type="EMBL" id="HBUF01362940">
    <property type="protein sequence ID" value="CAG6721925.1"/>
    <property type="molecule type" value="Transcribed_RNA"/>
</dbReference>
<feature type="region of interest" description="Disordered" evidence="1">
    <location>
        <begin position="31"/>
        <end position="113"/>
    </location>
</feature>
<protein>
    <submittedName>
        <fullName evidence="2">Uncharacterized protein</fullName>
    </submittedName>
</protein>
<dbReference type="EMBL" id="HBUF01542984">
    <property type="protein sequence ID" value="CAG6755761.1"/>
    <property type="molecule type" value="Transcribed_RNA"/>
</dbReference>
<dbReference type="EMBL" id="HBUF01542991">
    <property type="protein sequence ID" value="CAG6755778.1"/>
    <property type="molecule type" value="Transcribed_RNA"/>
</dbReference>